<feature type="non-terminal residue" evidence="1">
    <location>
        <position position="66"/>
    </location>
</feature>
<evidence type="ECO:0000313" key="1">
    <source>
        <dbReference type="EMBL" id="SBQ47035.1"/>
    </source>
</evidence>
<organism evidence="1">
    <name type="scientific">Nothobranchius korthausae</name>
    <dbReference type="NCBI Taxonomy" id="1143690"/>
    <lineage>
        <taxon>Eukaryota</taxon>
        <taxon>Metazoa</taxon>
        <taxon>Chordata</taxon>
        <taxon>Craniata</taxon>
        <taxon>Vertebrata</taxon>
        <taxon>Euteleostomi</taxon>
        <taxon>Actinopterygii</taxon>
        <taxon>Neopterygii</taxon>
        <taxon>Teleostei</taxon>
        <taxon>Neoteleostei</taxon>
        <taxon>Acanthomorphata</taxon>
        <taxon>Ovalentaria</taxon>
        <taxon>Atherinomorphae</taxon>
        <taxon>Cyprinodontiformes</taxon>
        <taxon>Nothobranchiidae</taxon>
        <taxon>Nothobranchius</taxon>
    </lineage>
</organism>
<accession>A0A1A8EMP4</accession>
<reference evidence="1" key="2">
    <citation type="submission" date="2016-06" db="EMBL/GenBank/DDBJ databases">
        <title>The genome of a short-lived fish provides insights into sex chromosome evolution and the genetic control of aging.</title>
        <authorList>
            <person name="Reichwald K."/>
            <person name="Felder M."/>
            <person name="Petzold A."/>
            <person name="Koch P."/>
            <person name="Groth M."/>
            <person name="Platzer M."/>
        </authorList>
    </citation>
    <scope>NUCLEOTIDE SEQUENCE</scope>
    <source>
        <tissue evidence="1">Brain</tissue>
    </source>
</reference>
<dbReference type="EMBL" id="HAEB01000582">
    <property type="protein sequence ID" value="SBQ47035.1"/>
    <property type="molecule type" value="Transcribed_RNA"/>
</dbReference>
<sequence>IVPKVISNQRGQNSVEQHFDPQLKLPASLQNNITRQQLQGAEATSSRSPVIIKTSLKLFLFYSCLK</sequence>
<proteinExistence type="predicted"/>
<protein>
    <submittedName>
        <fullName evidence="1">Uncharacterized protein</fullName>
    </submittedName>
</protein>
<feature type="non-terminal residue" evidence="1">
    <location>
        <position position="1"/>
    </location>
</feature>
<dbReference type="AlphaFoldDB" id="A0A1A8EMP4"/>
<name>A0A1A8EMP4_9TELE</name>
<reference evidence="1" key="1">
    <citation type="submission" date="2016-05" db="EMBL/GenBank/DDBJ databases">
        <authorList>
            <person name="Lavstsen T."/>
            <person name="Jespersen J.S."/>
        </authorList>
    </citation>
    <scope>NUCLEOTIDE SEQUENCE</scope>
    <source>
        <tissue evidence="1">Brain</tissue>
    </source>
</reference>
<gene>
    <name evidence="1" type="primary">TvY486_0034170</name>
</gene>